<protein>
    <submittedName>
        <fullName evidence="2">Uncharacterized protein</fullName>
    </submittedName>
</protein>
<dbReference type="AlphaFoldDB" id="F6DUT9"/>
<feature type="transmembrane region" description="Helical" evidence="1">
    <location>
        <begin position="38"/>
        <end position="61"/>
    </location>
</feature>
<sequence>MAAHFIGLIIIDCFNWLGIVDNLWILKPYIPPRRDLLCTYKIQTAGIFGGLYLRYLIMIFYPS</sequence>
<keyword evidence="1" id="KW-0472">Membrane</keyword>
<keyword evidence="1" id="KW-0812">Transmembrane</keyword>
<proteinExistence type="predicted"/>
<reference evidence="2 3" key="2">
    <citation type="journal article" date="2012" name="Stand. Genomic Sci.">
        <title>Complete genome sequence of the sulfate-reducing firmicute Desulfotomaculum ruminis type strain (DL(T)).</title>
        <authorList>
            <person name="Spring S."/>
            <person name="Visser M."/>
            <person name="Lu M."/>
            <person name="Copeland A."/>
            <person name="Lapidus A."/>
            <person name="Lucas S."/>
            <person name="Cheng J.F."/>
            <person name="Han C."/>
            <person name="Tapia R."/>
            <person name="Goodwin L.A."/>
            <person name="Pitluck S."/>
            <person name="Ivanova N."/>
            <person name="Land M."/>
            <person name="Hauser L."/>
            <person name="Larimer F."/>
            <person name="Rohde M."/>
            <person name="Goker M."/>
            <person name="Detter J.C."/>
            <person name="Kyrpides N.C."/>
            <person name="Woyke T."/>
            <person name="Schaap P.J."/>
            <person name="Plugge C.M."/>
            <person name="Muyzer G."/>
            <person name="Kuever J."/>
            <person name="Pereira I.A."/>
            <person name="Parshina S.N."/>
            <person name="Bernier-Latmani R."/>
            <person name="Stams A.J."/>
            <person name="Klenk H.P."/>
        </authorList>
    </citation>
    <scope>NUCLEOTIDE SEQUENCE [LARGE SCALE GENOMIC DNA]</scope>
    <source>
        <strain evidence="3">ATCC 23193 / DSM 2154 / NCIB 8452 / DL</strain>
    </source>
</reference>
<evidence type="ECO:0000313" key="2">
    <source>
        <dbReference type="EMBL" id="AEG60227.1"/>
    </source>
</evidence>
<dbReference type="Proteomes" id="UP000009234">
    <property type="component" value="Chromosome"/>
</dbReference>
<gene>
    <name evidence="2" type="ordered locus">Desru_1971</name>
</gene>
<reference evidence="3" key="1">
    <citation type="submission" date="2011-05" db="EMBL/GenBank/DDBJ databases">
        <title>Complete sequence of Desulfotomaculum ruminis DSM 2154.</title>
        <authorList>
            <person name="Lucas S."/>
            <person name="Copeland A."/>
            <person name="Lapidus A."/>
            <person name="Cheng J.-F."/>
            <person name="Goodwin L."/>
            <person name="Pitluck S."/>
            <person name="Lu M."/>
            <person name="Detter J.C."/>
            <person name="Han C."/>
            <person name="Tapia R."/>
            <person name="Land M."/>
            <person name="Hauser L."/>
            <person name="Kyrpides N."/>
            <person name="Ivanova N."/>
            <person name="Mikhailova N."/>
            <person name="Pagani I."/>
            <person name="Stams A.J.M."/>
            <person name="Plugge C.M."/>
            <person name="Muyzer G."/>
            <person name="Kuever J."/>
            <person name="Parshina S.N."/>
            <person name="Ivanova A.E."/>
            <person name="Nazina T.N."/>
            <person name="Brambilla E."/>
            <person name="Spring S."/>
            <person name="Klenk H.-P."/>
            <person name="Woyke T."/>
        </authorList>
    </citation>
    <scope>NUCLEOTIDE SEQUENCE [LARGE SCALE GENOMIC DNA]</scope>
    <source>
        <strain evidence="3">ATCC 23193 / DSM 2154 / NCIB 8452 / DL</strain>
    </source>
</reference>
<name>F6DUT9_DESRL</name>
<evidence type="ECO:0000256" key="1">
    <source>
        <dbReference type="SAM" id="Phobius"/>
    </source>
</evidence>
<accession>F6DUT9</accession>
<dbReference type="KEGG" id="dru:Desru_1971"/>
<organism evidence="2 3">
    <name type="scientific">Desulforamulus ruminis (strain ATCC 23193 / DSM 2154 / NCIMB 8452 / DL)</name>
    <name type="common">Desulfotomaculum ruminis</name>
    <dbReference type="NCBI Taxonomy" id="696281"/>
    <lineage>
        <taxon>Bacteria</taxon>
        <taxon>Bacillati</taxon>
        <taxon>Bacillota</taxon>
        <taxon>Clostridia</taxon>
        <taxon>Eubacteriales</taxon>
        <taxon>Peptococcaceae</taxon>
        <taxon>Desulforamulus</taxon>
    </lineage>
</organism>
<feature type="transmembrane region" description="Helical" evidence="1">
    <location>
        <begin position="6"/>
        <end position="26"/>
    </location>
</feature>
<evidence type="ECO:0000313" key="3">
    <source>
        <dbReference type="Proteomes" id="UP000009234"/>
    </source>
</evidence>
<dbReference type="HOGENOM" id="CLU_2878563_0_0_9"/>
<keyword evidence="3" id="KW-1185">Reference proteome</keyword>
<keyword evidence="1" id="KW-1133">Transmembrane helix</keyword>
<dbReference type="EMBL" id="CP002780">
    <property type="protein sequence ID" value="AEG60227.1"/>
    <property type="molecule type" value="Genomic_DNA"/>
</dbReference>